<gene>
    <name evidence="1" type="ORF">QYT958_LOCUS27407</name>
</gene>
<feature type="non-terminal residue" evidence="1">
    <location>
        <position position="1"/>
    </location>
</feature>
<reference evidence="1" key="1">
    <citation type="submission" date="2021-02" db="EMBL/GenBank/DDBJ databases">
        <authorList>
            <person name="Nowell W R."/>
        </authorList>
    </citation>
    <scope>NUCLEOTIDE SEQUENCE</scope>
</reference>
<accession>A0A821S808</accession>
<dbReference type="Proteomes" id="UP000663848">
    <property type="component" value="Unassembled WGS sequence"/>
</dbReference>
<sequence>MAKTSKVEDYWRQHCIESLFKELTQILARRMPSDPAVALVEHIQKKYPKSFKISTDNIGIVPKTLANNLQLNSIGSPVFDIHNESAIGIQTERRSLTQSQTIESITIPTAGSAFTELLKQDTGIAQPAPEMNIRNLVFANRLSQQ</sequence>
<dbReference type="EMBL" id="CAJOBR010006944">
    <property type="protein sequence ID" value="CAF4854112.1"/>
    <property type="molecule type" value="Genomic_DNA"/>
</dbReference>
<protein>
    <submittedName>
        <fullName evidence="1">Uncharacterized protein</fullName>
    </submittedName>
</protein>
<organism evidence="1 2">
    <name type="scientific">Rotaria socialis</name>
    <dbReference type="NCBI Taxonomy" id="392032"/>
    <lineage>
        <taxon>Eukaryota</taxon>
        <taxon>Metazoa</taxon>
        <taxon>Spiralia</taxon>
        <taxon>Gnathifera</taxon>
        <taxon>Rotifera</taxon>
        <taxon>Eurotatoria</taxon>
        <taxon>Bdelloidea</taxon>
        <taxon>Philodinida</taxon>
        <taxon>Philodinidae</taxon>
        <taxon>Rotaria</taxon>
    </lineage>
</organism>
<name>A0A821S808_9BILA</name>
<proteinExistence type="predicted"/>
<dbReference type="AlphaFoldDB" id="A0A821S808"/>
<comment type="caution">
    <text evidence="1">The sequence shown here is derived from an EMBL/GenBank/DDBJ whole genome shotgun (WGS) entry which is preliminary data.</text>
</comment>
<evidence type="ECO:0000313" key="1">
    <source>
        <dbReference type="EMBL" id="CAF4854112.1"/>
    </source>
</evidence>
<evidence type="ECO:0000313" key="2">
    <source>
        <dbReference type="Proteomes" id="UP000663848"/>
    </source>
</evidence>